<dbReference type="AlphaFoldDB" id="A0ABD1SP64"/>
<evidence type="ECO:0000313" key="3">
    <source>
        <dbReference type="EMBL" id="KAL2502410.1"/>
    </source>
</evidence>
<evidence type="ECO:0000313" key="4">
    <source>
        <dbReference type="Proteomes" id="UP001604277"/>
    </source>
</evidence>
<dbReference type="PANTHER" id="PTHR47933:SF34">
    <property type="entry name" value="PENTACOTRIPEPTIDE-REPEAT REGION OF PRORP DOMAIN-CONTAINING PROTEIN"/>
    <property type="match status" value="1"/>
</dbReference>
<dbReference type="EMBL" id="JBFOLJ010000010">
    <property type="protein sequence ID" value="KAL2502410.1"/>
    <property type="molecule type" value="Genomic_DNA"/>
</dbReference>
<reference evidence="4" key="1">
    <citation type="submission" date="2024-07" db="EMBL/GenBank/DDBJ databases">
        <title>Two chromosome-level genome assemblies of Korean endemic species Abeliophyllum distichum and Forsythia ovata (Oleaceae).</title>
        <authorList>
            <person name="Jang H."/>
        </authorList>
    </citation>
    <scope>NUCLEOTIDE SEQUENCE [LARGE SCALE GENOMIC DNA]</scope>
</reference>
<dbReference type="Gene3D" id="1.25.40.10">
    <property type="entry name" value="Tetratricopeptide repeat domain"/>
    <property type="match status" value="1"/>
</dbReference>
<name>A0ABD1SP64_9LAMI</name>
<organism evidence="3 4">
    <name type="scientific">Forsythia ovata</name>
    <dbReference type="NCBI Taxonomy" id="205694"/>
    <lineage>
        <taxon>Eukaryota</taxon>
        <taxon>Viridiplantae</taxon>
        <taxon>Streptophyta</taxon>
        <taxon>Embryophyta</taxon>
        <taxon>Tracheophyta</taxon>
        <taxon>Spermatophyta</taxon>
        <taxon>Magnoliopsida</taxon>
        <taxon>eudicotyledons</taxon>
        <taxon>Gunneridae</taxon>
        <taxon>Pentapetalae</taxon>
        <taxon>asterids</taxon>
        <taxon>lamiids</taxon>
        <taxon>Lamiales</taxon>
        <taxon>Oleaceae</taxon>
        <taxon>Forsythieae</taxon>
        <taxon>Forsythia</taxon>
    </lineage>
</organism>
<comment type="caution">
    <text evidence="3">The sequence shown here is derived from an EMBL/GenBank/DDBJ whole genome shotgun (WGS) entry which is preliminary data.</text>
</comment>
<keyword evidence="2" id="KW-0677">Repeat</keyword>
<proteinExistence type="inferred from homology"/>
<dbReference type="Proteomes" id="UP001604277">
    <property type="component" value="Unassembled WGS sequence"/>
</dbReference>
<comment type="similarity">
    <text evidence="1">Belongs to the PPR family. P subfamily.</text>
</comment>
<accession>A0ABD1SP64</accession>
<sequence length="122" mass="14253">MSSSPKTQNSIKKKKYGGILPSILRSLAAENNVEKTLDLYYCKLTPKEQNSWEEVLRIFEWFKSQKEYAPNVIHYNVVLRALGRAQKWDELRLCWIEMAKMESCAQITRMGCLLMCMGKQGW</sequence>
<gene>
    <name evidence="3" type="ORF">Fot_36258</name>
</gene>
<dbReference type="InterPro" id="IPR011990">
    <property type="entry name" value="TPR-like_helical_dom_sf"/>
</dbReference>
<dbReference type="InterPro" id="IPR051240">
    <property type="entry name" value="Mito_RNA-Proc/Resp"/>
</dbReference>
<keyword evidence="4" id="KW-1185">Reference proteome</keyword>
<evidence type="ECO:0000256" key="1">
    <source>
        <dbReference type="ARBA" id="ARBA00007626"/>
    </source>
</evidence>
<dbReference type="PANTHER" id="PTHR47933">
    <property type="entry name" value="PENTATRICOPEPTIDE REPEAT-CONTAINING PROTEIN 1, MITOCHONDRIAL"/>
    <property type="match status" value="1"/>
</dbReference>
<evidence type="ECO:0000256" key="2">
    <source>
        <dbReference type="ARBA" id="ARBA00022737"/>
    </source>
</evidence>
<protein>
    <submittedName>
        <fullName evidence="3">Pentatricopeptide repeat-containing protein</fullName>
    </submittedName>
</protein>